<dbReference type="GO" id="GO:0004197">
    <property type="term" value="F:cysteine-type endopeptidase activity"/>
    <property type="evidence" value="ECO:0007669"/>
    <property type="project" value="InterPro"/>
</dbReference>
<feature type="repeat" description="WD" evidence="3">
    <location>
        <begin position="830"/>
        <end position="872"/>
    </location>
</feature>
<feature type="repeat" description="WD" evidence="3">
    <location>
        <begin position="1313"/>
        <end position="1354"/>
    </location>
</feature>
<dbReference type="Pfam" id="PF20703">
    <property type="entry name" value="nSTAND1"/>
    <property type="match status" value="1"/>
</dbReference>
<keyword evidence="2" id="KW-0677">Repeat</keyword>
<evidence type="ECO:0000313" key="7">
    <source>
        <dbReference type="Proteomes" id="UP000629098"/>
    </source>
</evidence>
<evidence type="ECO:0000256" key="3">
    <source>
        <dbReference type="PROSITE-ProRule" id="PRU00221"/>
    </source>
</evidence>
<evidence type="ECO:0000313" key="6">
    <source>
        <dbReference type="EMBL" id="MBD2775277.1"/>
    </source>
</evidence>
<dbReference type="GO" id="GO:0006508">
    <property type="term" value="P:proteolysis"/>
    <property type="evidence" value="ECO:0007669"/>
    <property type="project" value="InterPro"/>
</dbReference>
<dbReference type="Gene3D" id="3.40.50.1460">
    <property type="match status" value="1"/>
</dbReference>
<sequence>MAEIKRSLAVVIGINQYVNGIPMLKTAVKDATKIAHILETKYQYQVLLILDFAATGVELNNLFTALDKQIFPLPNGSNIQVDENDRILFYFAGHGIALDALDNSDGPHGYLVPQDAHMDNHSSLLPMTRLHNALLKLPCRHLLVILDCCFAGAFRWAGNREAVRRSNMYRERYERFISGYAHQVITSAADDEKSADSLYRFGQRSEHEGHSPFAELLLKALEGEADLSKDGVMTATELYVYLHSELGKTNLKQTPGFSQLKRHDKGEYIFVFGDFDPDNLKPAPPLDESNNPYRGLESFESEHSKLFYGRTNLIAKLPEFVSNQPLTVVLGASGTGKSSLVKAGLIPQLKDQQWRILAPFRPGESPFAALNNTLNKENLPVFQMPIIAFEHELQTLAQSVRAWSDEHPNTKLLLVIDQFEELVTMSRDDLEREKFLGGLARAIAAFPKQLRIVVTLRSDFEPQFQDTALEPYWQQARFIVPAMTREELRSVIVEPATTRVMYFEPPILVDQLIDEVVQMPGAMPLLSFTLSELYLKYIRSTFDGTRNNRAITQQDYEELGGVTRSLTQRADDEYTQLVKLDPAYAQTIKHVMLRMVAVGESELARRQVLCTELEYPEPENTRVKLAIEHFVAARLLVKGRNTENQEYIEPAHDFLVRGWQRLRTWKDKELGSLLLQRELTLIAHKWCMEKQNKKATGFLWDQDPRLPFVRQVFESKNNWLNTVESEFVNSSIQQKEKNRLRTFTLVAGTFALVLGFAFIQWTQNQDAQLRTLAASSEALFASNKQIDALIEGLKALKKMKSTVGIQADTKIKVMSTLHQIIYQIKERDRLLGHEASIQKVSFSPDGSILASASSGDSNIKLWRVVDGKEISALKAHKGGVKSVSFSSDGKMFASTGFRDHTIKIWNLEDSKLIITLEGHKDRVSSVSFSPDNKTLVASDLKKNNNIKLWRVEDGKELQTFKSHEAGVYGVTFSPNPPTPLIKGGEGGLIASASKDRTVRLWSLNGKLLKTLFGHKDEVMGVSFSPDGKMLASASFDTTIKLWTIPDGKQIATLTGHQEKVFSVNFSPNPPTPLAKGGEGGLIASAGADNTIKIWRMEDRKQIATLAGHTASVNSTSFSPDGLTLASGSNDSSIKLWSLESKEMKTLIGHTAAVYGIGYSPDGKTLASGSGDNTIKVWNLEKRQQIKTLKGHENTINYVSYSPEGKMLASASLDQTIKIWNVANGKEIKTLRGHQDKVYGVTFSPDGKQIASVSSDHTIRLWSVAEGKEIKTIKKKASFNSITFSPNGKKLVAASDDDTIKVFNLENDQEIMTLKGHQDAVHSISITPNGKQVVSGSRDNTIKLWSLESGKEITTFNGHTDRVIDVNISPNGKMLASASSDNSIKLWTMEGKEITTFKWLGASSYSVKFSPDNKTLASSSQDQTIRLWNLELLDLNNLLNSGCAWVNNYLHNNPKLNQEERRLCDDIRKN</sequence>
<dbReference type="Pfam" id="PF25173">
    <property type="entry name" value="Beta-prop_WDR3_1st"/>
    <property type="match status" value="1"/>
</dbReference>
<dbReference type="InterPro" id="IPR015943">
    <property type="entry name" value="WD40/YVTN_repeat-like_dom_sf"/>
</dbReference>
<feature type="repeat" description="WD" evidence="3">
    <location>
        <begin position="1271"/>
        <end position="1312"/>
    </location>
</feature>
<feature type="repeat" description="WD" evidence="3">
    <location>
        <begin position="873"/>
        <end position="915"/>
    </location>
</feature>
<feature type="repeat" description="WD" evidence="3">
    <location>
        <begin position="916"/>
        <end position="959"/>
    </location>
</feature>
<dbReference type="InterPro" id="IPR001680">
    <property type="entry name" value="WD40_rpt"/>
</dbReference>
<protein>
    <submittedName>
        <fullName evidence="6">Caspase family protein</fullName>
    </submittedName>
</protein>
<dbReference type="PANTHER" id="PTHR19879:SF9">
    <property type="entry name" value="TRANSCRIPTION INITIATION FACTOR TFIID SUBUNIT 5"/>
    <property type="match status" value="1"/>
</dbReference>
<dbReference type="InterPro" id="IPR029030">
    <property type="entry name" value="Caspase-like_dom_sf"/>
</dbReference>
<feature type="repeat" description="WD" evidence="3">
    <location>
        <begin position="1355"/>
        <end position="1396"/>
    </location>
</feature>
<dbReference type="PROSITE" id="PS50294">
    <property type="entry name" value="WD_REPEATS_REGION"/>
    <property type="match status" value="12"/>
</dbReference>
<accession>A0A8J7BY88</accession>
<dbReference type="SUPFAM" id="SSF52129">
    <property type="entry name" value="Caspase-like"/>
    <property type="match status" value="1"/>
</dbReference>
<dbReference type="EMBL" id="JACXAE010000076">
    <property type="protein sequence ID" value="MBD2775277.1"/>
    <property type="molecule type" value="Genomic_DNA"/>
</dbReference>
<dbReference type="SUPFAM" id="SSF52540">
    <property type="entry name" value="P-loop containing nucleoside triphosphate hydrolases"/>
    <property type="match status" value="1"/>
</dbReference>
<dbReference type="CDD" id="cd00200">
    <property type="entry name" value="WD40"/>
    <property type="match status" value="2"/>
</dbReference>
<feature type="repeat" description="WD" evidence="3">
    <location>
        <begin position="1188"/>
        <end position="1229"/>
    </location>
</feature>
<dbReference type="Gene3D" id="2.130.10.10">
    <property type="entry name" value="YVTN repeat-like/Quinoprotein amine dehydrogenase"/>
    <property type="match status" value="7"/>
</dbReference>
<keyword evidence="7" id="KW-1185">Reference proteome</keyword>
<feature type="repeat" description="WD" evidence="3">
    <location>
        <begin position="1105"/>
        <end position="1146"/>
    </location>
</feature>
<dbReference type="InterPro" id="IPR011600">
    <property type="entry name" value="Pept_C14_caspase"/>
</dbReference>
<proteinExistence type="predicted"/>
<feature type="repeat" description="WD" evidence="3">
    <location>
        <begin position="1230"/>
        <end position="1271"/>
    </location>
</feature>
<evidence type="ECO:0000256" key="1">
    <source>
        <dbReference type="ARBA" id="ARBA00022574"/>
    </source>
</evidence>
<dbReference type="PRINTS" id="PR00320">
    <property type="entry name" value="GPROTEINBRPT"/>
</dbReference>
<dbReference type="InterPro" id="IPR027417">
    <property type="entry name" value="P-loop_NTPase"/>
</dbReference>
<feature type="domain" description="Peptidase C14 caspase" evidence="4">
    <location>
        <begin position="6"/>
        <end position="259"/>
    </location>
</feature>
<dbReference type="InterPro" id="IPR049052">
    <property type="entry name" value="nSTAND1"/>
</dbReference>
<dbReference type="RefSeq" id="WP_190833442.1">
    <property type="nucleotide sequence ID" value="NZ_CAWPPI010000076.1"/>
</dbReference>
<evidence type="ECO:0000256" key="2">
    <source>
        <dbReference type="ARBA" id="ARBA00022737"/>
    </source>
</evidence>
<dbReference type="InterPro" id="IPR036322">
    <property type="entry name" value="WD40_repeat_dom_sf"/>
</dbReference>
<dbReference type="Pfam" id="PF00400">
    <property type="entry name" value="WD40"/>
    <property type="match status" value="9"/>
</dbReference>
<dbReference type="SMART" id="SM00320">
    <property type="entry name" value="WD40"/>
    <property type="match status" value="14"/>
</dbReference>
<feature type="repeat" description="WD" evidence="3">
    <location>
        <begin position="1053"/>
        <end position="1104"/>
    </location>
</feature>
<dbReference type="PROSITE" id="PS00678">
    <property type="entry name" value="WD_REPEATS_1"/>
    <property type="match status" value="4"/>
</dbReference>
<feature type="repeat" description="WD" evidence="3">
    <location>
        <begin position="1146"/>
        <end position="1187"/>
    </location>
</feature>
<reference evidence="6" key="1">
    <citation type="submission" date="2020-09" db="EMBL/GenBank/DDBJ databases">
        <title>Iningainema tapete sp. nov. (Scytonemataceae, Cyanobacteria) from greenhouses in central Florida (USA) produces two types of nodularin with biosynthetic potential for microcystin-LR and anabaenopeptins.</title>
        <authorList>
            <person name="Berthold D.E."/>
            <person name="Lefler F.W."/>
            <person name="Huang I.-S."/>
            <person name="Abdulla H."/>
            <person name="Zimba P.V."/>
            <person name="Laughinghouse H.D. IV."/>
        </authorList>
    </citation>
    <scope>NUCLEOTIDE SEQUENCE</scope>
    <source>
        <strain evidence="6">BLCCT55</strain>
    </source>
</reference>
<dbReference type="Pfam" id="PF00656">
    <property type="entry name" value="Peptidase_C14"/>
    <property type="match status" value="1"/>
</dbReference>
<evidence type="ECO:0000259" key="5">
    <source>
        <dbReference type="Pfam" id="PF20703"/>
    </source>
</evidence>
<feature type="repeat" description="WD" evidence="3">
    <location>
        <begin position="1405"/>
        <end position="1430"/>
    </location>
</feature>
<dbReference type="InterPro" id="IPR018247">
    <property type="entry name" value="EF_Hand_1_Ca_BS"/>
</dbReference>
<comment type="caution">
    <text evidence="6">The sequence shown here is derived from an EMBL/GenBank/DDBJ whole genome shotgun (WGS) entry which is preliminary data.</text>
</comment>
<feature type="repeat" description="WD" evidence="3">
    <location>
        <begin position="1011"/>
        <end position="1052"/>
    </location>
</feature>
<dbReference type="Gene3D" id="3.40.50.300">
    <property type="entry name" value="P-loop containing nucleotide triphosphate hydrolases"/>
    <property type="match status" value="1"/>
</dbReference>
<dbReference type="PROSITE" id="PS00018">
    <property type="entry name" value="EF_HAND_1"/>
    <property type="match status" value="1"/>
</dbReference>
<dbReference type="SUPFAM" id="SSF50978">
    <property type="entry name" value="WD40 repeat-like"/>
    <property type="match status" value="2"/>
</dbReference>
<dbReference type="PANTHER" id="PTHR19879">
    <property type="entry name" value="TRANSCRIPTION INITIATION FACTOR TFIID"/>
    <property type="match status" value="1"/>
</dbReference>
<dbReference type="InterPro" id="IPR020472">
    <property type="entry name" value="WD40_PAC1"/>
</dbReference>
<feature type="repeat" description="WD" evidence="3">
    <location>
        <begin position="960"/>
        <end position="1004"/>
    </location>
</feature>
<evidence type="ECO:0000259" key="4">
    <source>
        <dbReference type="Pfam" id="PF00656"/>
    </source>
</evidence>
<name>A0A8J7BY88_9CYAN</name>
<gene>
    <name evidence="6" type="ORF">ICL16_25240</name>
</gene>
<organism evidence="6 7">
    <name type="scientific">Iningainema tapete BLCC-T55</name>
    <dbReference type="NCBI Taxonomy" id="2748662"/>
    <lineage>
        <taxon>Bacteria</taxon>
        <taxon>Bacillati</taxon>
        <taxon>Cyanobacteriota</taxon>
        <taxon>Cyanophyceae</taxon>
        <taxon>Nostocales</taxon>
        <taxon>Scytonemataceae</taxon>
        <taxon>Iningainema tapete</taxon>
    </lineage>
</organism>
<dbReference type="InterPro" id="IPR019775">
    <property type="entry name" value="WD40_repeat_CS"/>
</dbReference>
<dbReference type="Proteomes" id="UP000629098">
    <property type="component" value="Unassembled WGS sequence"/>
</dbReference>
<keyword evidence="1 3" id="KW-0853">WD repeat</keyword>
<feature type="domain" description="Novel STAND NTPase 1" evidence="5">
    <location>
        <begin position="292"/>
        <end position="693"/>
    </location>
</feature>
<dbReference type="PROSITE" id="PS50082">
    <property type="entry name" value="WD_REPEATS_2"/>
    <property type="match status" value="14"/>
</dbReference>